<keyword evidence="2" id="KW-1133">Transmembrane helix</keyword>
<sequence length="384" mass="41911">MKAAIPPALAEPLERARQAWRHSPLPRFLAWWGGELAACLPAPLRAWLARGPELRLLEIDGDTLRVSRAGDPAPLARIDLTQPAEVQRAALREACAGVAAPDLRLVLCLPAAQALLRRVTLPAATAQRLRQVLAFEMDRQTPFRAEQVHYDQRVLDLAADGRTLTAEFALAPRAALDPLVARVEALGAGLDAVDVRGADGVRLGFNLLPPERRAARPHPRRRLNFALAGGALLLLLLAMAQWVDNRERALEAMRAQVEAMRGDAEQVARLRRMLDDSASAAGFLAARKRAAPSMLELLADLSRRLPATTWLERFSVDAEGRIGLQGQATQAAALIDLLKDSPVLTEPSFQGVIQPDPRTGKERFYLVAKLRQPREAGRAPAASR</sequence>
<proteinExistence type="predicted"/>
<keyword evidence="1" id="KW-0175">Coiled coil</keyword>
<feature type="transmembrane region" description="Helical" evidence="2">
    <location>
        <begin position="223"/>
        <end position="243"/>
    </location>
</feature>
<dbReference type="Proteomes" id="UP000253740">
    <property type="component" value="Unassembled WGS sequence"/>
</dbReference>
<dbReference type="InterPro" id="IPR043129">
    <property type="entry name" value="ATPase_NBD"/>
</dbReference>
<dbReference type="Gene3D" id="3.30.420.380">
    <property type="match status" value="1"/>
</dbReference>
<keyword evidence="2" id="KW-0812">Transmembrane</keyword>
<protein>
    <submittedName>
        <fullName evidence="4">Fimbrial assembly protein</fullName>
    </submittedName>
</protein>
<gene>
    <name evidence="3" type="ORF">MBSD_2391</name>
    <name evidence="4" type="ORF">MBSD_n2453</name>
</gene>
<dbReference type="SUPFAM" id="SSF53067">
    <property type="entry name" value="Actin-like ATPase domain"/>
    <property type="match status" value="1"/>
</dbReference>
<dbReference type="OrthoDB" id="5621075at2"/>
<reference evidence="3" key="1">
    <citation type="submission" date="2015-03" db="EMBL/GenBank/DDBJ databases">
        <title>Draft genome sequence of Mizugakiibacter sediminis skMP5.</title>
        <authorList>
            <person name="Watanabe T."/>
            <person name="Kojima H."/>
            <person name="Fukui M."/>
        </authorList>
    </citation>
    <scope>NUCLEOTIDE SEQUENCE</scope>
    <source>
        <strain evidence="3">SkMP5</strain>
    </source>
</reference>
<dbReference type="HOGENOM" id="CLU_049033_1_0_6"/>
<dbReference type="STRING" id="1475481.GCA_000953855_02502"/>
<evidence type="ECO:0000256" key="1">
    <source>
        <dbReference type="SAM" id="Coils"/>
    </source>
</evidence>
<evidence type="ECO:0000256" key="2">
    <source>
        <dbReference type="SAM" id="Phobius"/>
    </source>
</evidence>
<dbReference type="PANTHER" id="PTHR40278:SF1">
    <property type="entry name" value="DNA UTILIZATION PROTEIN HOFN"/>
    <property type="match status" value="1"/>
</dbReference>
<dbReference type="RefSeq" id="WP_062537690.1">
    <property type="nucleotide sequence ID" value="NZ_DF970243.1"/>
</dbReference>
<accession>A0A0K8QRX2</accession>
<evidence type="ECO:0000313" key="3">
    <source>
        <dbReference type="EMBL" id="GAN45825.1"/>
    </source>
</evidence>
<dbReference type="EMBL" id="DF970243">
    <property type="protein sequence ID" value="GAP67137.1"/>
    <property type="molecule type" value="Genomic_DNA"/>
</dbReference>
<keyword evidence="2" id="KW-0472">Membrane</keyword>
<dbReference type="InterPro" id="IPR052534">
    <property type="entry name" value="Extracell_DNA_Util/SecSys_Comp"/>
</dbReference>
<dbReference type="Pfam" id="PF05137">
    <property type="entry name" value="PilN"/>
    <property type="match status" value="1"/>
</dbReference>
<evidence type="ECO:0000313" key="4">
    <source>
        <dbReference type="EMBL" id="GAP67137.1"/>
    </source>
</evidence>
<organism evidence="4">
    <name type="scientific">Mizugakiibacter sediminis</name>
    <dbReference type="NCBI Taxonomy" id="1475481"/>
    <lineage>
        <taxon>Bacteria</taxon>
        <taxon>Pseudomonadati</taxon>
        <taxon>Pseudomonadota</taxon>
        <taxon>Gammaproteobacteria</taxon>
        <taxon>Lysobacterales</taxon>
        <taxon>Rhodanobacteraceae</taxon>
        <taxon>Mizugakiibacter</taxon>
    </lineage>
</organism>
<reference evidence="4" key="2">
    <citation type="submission" date="2015-08" db="EMBL/GenBank/DDBJ databases">
        <title>Complete DNA Sequence of Pseudomonas syringae pv. actinidiae, the Causal Agent of Kiwifruit Canker Disease.</title>
        <authorList>
            <person name="Rikkerink E.H.A."/>
            <person name="Fineran P.C."/>
        </authorList>
    </citation>
    <scope>NUCLEOTIDE SEQUENCE</scope>
    <source>
        <strain evidence="4">SkMP5</strain>
    </source>
</reference>
<feature type="coiled-coil region" evidence="1">
    <location>
        <begin position="243"/>
        <end position="270"/>
    </location>
</feature>
<dbReference type="PANTHER" id="PTHR40278">
    <property type="entry name" value="DNA UTILIZATION PROTEIN HOFN"/>
    <property type="match status" value="1"/>
</dbReference>
<dbReference type="AlphaFoldDB" id="A0A0K8QRX2"/>
<evidence type="ECO:0000313" key="5">
    <source>
        <dbReference type="Proteomes" id="UP000253740"/>
    </source>
</evidence>
<name>A0A0K8QRX2_9GAMM</name>
<dbReference type="EMBL" id="DF952399">
    <property type="protein sequence ID" value="GAN45825.1"/>
    <property type="molecule type" value="Genomic_DNA"/>
</dbReference>
<keyword evidence="5" id="KW-1185">Reference proteome</keyword>
<dbReference type="InterPro" id="IPR007813">
    <property type="entry name" value="PilN"/>
</dbReference>